<evidence type="ECO:0000313" key="3">
    <source>
        <dbReference type="RefSeq" id="XP_005096277.1"/>
    </source>
</evidence>
<protein>
    <submittedName>
        <fullName evidence="3">Uncharacterized protein LOC101860562</fullName>
    </submittedName>
</protein>
<name>A0ABM0JL57_APLCA</name>
<dbReference type="RefSeq" id="XP_005096277.1">
    <property type="nucleotide sequence ID" value="XM_005096220.3"/>
</dbReference>
<keyword evidence="2" id="KW-1185">Reference proteome</keyword>
<dbReference type="GeneID" id="101860562"/>
<accession>A0ABM0JL57</accession>
<proteinExistence type="predicted"/>
<sequence>MATKVFVFALVSLAVPVIYGQFDCIYSNTTARIEACAGEHSYAVFLFKEFYELYSTLTYRFLDMARELPDQLCRNSTLMEGAMKALPCVYEELRECRPFYLDQYPREDSVLKFINGSCQMPNIDRYCFLASVRSDRVDENCKHFFYGSFCEQWSNLTSCVGADIQKHCSDNLFNLYNMQIAELSVVDCLPASTIDVPVVG</sequence>
<feature type="chain" id="PRO_5046254801" evidence="1">
    <location>
        <begin position="21"/>
        <end position="200"/>
    </location>
</feature>
<gene>
    <name evidence="3" type="primary">LOC101860562</name>
</gene>
<organism evidence="2 3">
    <name type="scientific">Aplysia californica</name>
    <name type="common">California sea hare</name>
    <dbReference type="NCBI Taxonomy" id="6500"/>
    <lineage>
        <taxon>Eukaryota</taxon>
        <taxon>Metazoa</taxon>
        <taxon>Spiralia</taxon>
        <taxon>Lophotrochozoa</taxon>
        <taxon>Mollusca</taxon>
        <taxon>Gastropoda</taxon>
        <taxon>Heterobranchia</taxon>
        <taxon>Euthyneura</taxon>
        <taxon>Tectipleura</taxon>
        <taxon>Aplysiida</taxon>
        <taxon>Aplysioidea</taxon>
        <taxon>Aplysiidae</taxon>
        <taxon>Aplysia</taxon>
    </lineage>
</organism>
<keyword evidence="1" id="KW-0732">Signal</keyword>
<dbReference type="Proteomes" id="UP000694888">
    <property type="component" value="Unplaced"/>
</dbReference>
<evidence type="ECO:0000256" key="1">
    <source>
        <dbReference type="SAM" id="SignalP"/>
    </source>
</evidence>
<evidence type="ECO:0000313" key="2">
    <source>
        <dbReference type="Proteomes" id="UP000694888"/>
    </source>
</evidence>
<feature type="signal peptide" evidence="1">
    <location>
        <begin position="1"/>
        <end position="20"/>
    </location>
</feature>
<reference evidence="3" key="1">
    <citation type="submission" date="2025-08" db="UniProtKB">
        <authorList>
            <consortium name="RefSeq"/>
        </authorList>
    </citation>
    <scope>IDENTIFICATION</scope>
</reference>